<evidence type="ECO:0000256" key="2">
    <source>
        <dbReference type="ARBA" id="ARBA00029447"/>
    </source>
</evidence>
<dbReference type="SMART" id="SM00304">
    <property type="entry name" value="HAMP"/>
    <property type="match status" value="2"/>
</dbReference>
<dbReference type="Gene3D" id="6.10.340.10">
    <property type="match status" value="1"/>
</dbReference>
<gene>
    <name evidence="8" type="ORF">MTR65_06260</name>
</gene>
<dbReference type="InterPro" id="IPR051310">
    <property type="entry name" value="MCP_chemotaxis"/>
</dbReference>
<dbReference type="EMBL" id="JALHAT010000006">
    <property type="protein sequence ID" value="MCJ1960274.1"/>
    <property type="molecule type" value="Genomic_DNA"/>
</dbReference>
<dbReference type="InterPro" id="IPR003660">
    <property type="entry name" value="HAMP_dom"/>
</dbReference>
<keyword evidence="3" id="KW-0807">Transducer</keyword>
<dbReference type="InterPro" id="IPR004089">
    <property type="entry name" value="MCPsignal_dom"/>
</dbReference>
<feature type="domain" description="Methyl-accepting transducer" evidence="6">
    <location>
        <begin position="358"/>
        <end position="587"/>
    </location>
</feature>
<proteinExistence type="inferred from homology"/>
<dbReference type="SUPFAM" id="SSF158472">
    <property type="entry name" value="HAMP domain-like"/>
    <property type="match status" value="1"/>
</dbReference>
<accession>A0ABT0AAR6</accession>
<dbReference type="PANTHER" id="PTHR43531:SF11">
    <property type="entry name" value="METHYL-ACCEPTING CHEMOTAXIS PROTEIN 3"/>
    <property type="match status" value="1"/>
</dbReference>
<dbReference type="InterPro" id="IPR004090">
    <property type="entry name" value="Chemotax_Me-accpt_rcpt"/>
</dbReference>
<dbReference type="PROSITE" id="PS50885">
    <property type="entry name" value="HAMP"/>
    <property type="match status" value="2"/>
</dbReference>
<dbReference type="PROSITE" id="PS50111">
    <property type="entry name" value="CHEMOTAXIS_TRANSDUC_2"/>
    <property type="match status" value="1"/>
</dbReference>
<keyword evidence="5" id="KW-1133">Transmembrane helix</keyword>
<name>A0ABT0AAR6_9SPHN</name>
<feature type="domain" description="HAMP" evidence="7">
    <location>
        <begin position="245"/>
        <end position="298"/>
    </location>
</feature>
<dbReference type="PANTHER" id="PTHR43531">
    <property type="entry name" value="PROTEIN ICFG"/>
    <property type="match status" value="1"/>
</dbReference>
<keyword evidence="9" id="KW-1185">Reference proteome</keyword>
<comment type="similarity">
    <text evidence="2">Belongs to the methyl-accepting chemotaxis (MCP) protein family.</text>
</comment>
<evidence type="ECO:0000256" key="4">
    <source>
        <dbReference type="SAM" id="MobiDB-lite"/>
    </source>
</evidence>
<dbReference type="Pfam" id="PF00672">
    <property type="entry name" value="HAMP"/>
    <property type="match status" value="1"/>
</dbReference>
<dbReference type="SUPFAM" id="SSF58104">
    <property type="entry name" value="Methyl-accepting chemotaxis protein (MCP) signaling domain"/>
    <property type="match status" value="1"/>
</dbReference>
<evidence type="ECO:0000313" key="9">
    <source>
        <dbReference type="Proteomes" id="UP001162802"/>
    </source>
</evidence>
<keyword evidence="5" id="KW-0472">Membrane</keyword>
<dbReference type="PRINTS" id="PR00260">
    <property type="entry name" value="CHEMTRNSDUCR"/>
</dbReference>
<evidence type="ECO:0000256" key="5">
    <source>
        <dbReference type="SAM" id="Phobius"/>
    </source>
</evidence>
<feature type="domain" description="HAMP" evidence="7">
    <location>
        <begin position="301"/>
        <end position="353"/>
    </location>
</feature>
<reference evidence="8" key="1">
    <citation type="submission" date="2022-03" db="EMBL/GenBank/DDBJ databases">
        <title>Identification of a novel bacterium isolated from mangrove sediments.</title>
        <authorList>
            <person name="Pan X."/>
        </authorList>
    </citation>
    <scope>NUCLEOTIDE SEQUENCE</scope>
    <source>
        <strain evidence="8">B2637</strain>
    </source>
</reference>
<sequence>MRLGAHFTVRRYLIFPAARPRAACKDARLYAHKGWSETVIKDQTRKAGRGLTALVALAVLLTGLAVYMIRFGGPIERKHALQNEMLADILPPPAFVVEPYLQVTQATANPGNAPLVLEELARLEGEFRERQAYWQENEVPPEVRDQLARVIRVADHFWRIVDGKFAKAAKGRDRDAMYWIQVRELSPIYDRQRQEVLKLVALSRAFTTAEMRTDTWITAACLLASALIALLLAGAIPYAARLIDRRIVTPLENASRSFGHLASGDFDIVIDGTERRDEFGTMARSMDVFRRAGIEKASADEEQRRVVENVSVGLHKLAAKDLEYRITEPFPESYEALRTNFNEAVTALCKAMGTVRVGASSVMNAISEIRAGSDDLAQRNQQQAASLEETAAAMAQVTDRIRESAGTAAQAQEAITTAHDEASEGGEVVRAAVSAMSAIEASAREISTIIDLIDGIAFQTNLLALNAGVEAARAGDAGKGFAVVANEVRDLAQRSADAAHQIKELITKSSAQVEGGVELVGETGSRLEAILAQVGELRSFIEQMATSARQQASDLDQVNTSVGEMDRMTQQNAAMVEETTAATRSLESEARGLSELMSGFRTRMREARPEIAGQGEPLRRTSAVA</sequence>
<evidence type="ECO:0000259" key="7">
    <source>
        <dbReference type="PROSITE" id="PS50885"/>
    </source>
</evidence>
<organism evidence="8 9">
    <name type="scientific">Novosphingobium mangrovi</name>
    <name type="common">ex Hu et al. 2023</name>
    <dbReference type="NCBI Taxonomy" id="2930094"/>
    <lineage>
        <taxon>Bacteria</taxon>
        <taxon>Pseudomonadati</taxon>
        <taxon>Pseudomonadota</taxon>
        <taxon>Alphaproteobacteria</taxon>
        <taxon>Sphingomonadales</taxon>
        <taxon>Sphingomonadaceae</taxon>
        <taxon>Novosphingobium</taxon>
    </lineage>
</organism>
<feature type="transmembrane region" description="Helical" evidence="5">
    <location>
        <begin position="216"/>
        <end position="240"/>
    </location>
</feature>
<keyword evidence="5" id="KW-0812">Transmembrane</keyword>
<dbReference type="Proteomes" id="UP001162802">
    <property type="component" value="Unassembled WGS sequence"/>
</dbReference>
<evidence type="ECO:0000259" key="6">
    <source>
        <dbReference type="PROSITE" id="PS50111"/>
    </source>
</evidence>
<protein>
    <submittedName>
        <fullName evidence="8">HAMP domain-containing methyl-accepting chemotaxis protein</fullName>
    </submittedName>
</protein>
<dbReference type="Gene3D" id="1.10.287.950">
    <property type="entry name" value="Methyl-accepting chemotaxis protein"/>
    <property type="match status" value="1"/>
</dbReference>
<comment type="caution">
    <text evidence="8">The sequence shown here is derived from an EMBL/GenBank/DDBJ whole genome shotgun (WGS) entry which is preliminary data.</text>
</comment>
<evidence type="ECO:0000256" key="1">
    <source>
        <dbReference type="ARBA" id="ARBA00022500"/>
    </source>
</evidence>
<keyword evidence="1" id="KW-0145">Chemotaxis</keyword>
<evidence type="ECO:0000313" key="8">
    <source>
        <dbReference type="EMBL" id="MCJ1960274.1"/>
    </source>
</evidence>
<dbReference type="CDD" id="cd11386">
    <property type="entry name" value="MCP_signal"/>
    <property type="match status" value="1"/>
</dbReference>
<dbReference type="Pfam" id="PF00015">
    <property type="entry name" value="MCPsignal"/>
    <property type="match status" value="1"/>
</dbReference>
<evidence type="ECO:0000256" key="3">
    <source>
        <dbReference type="PROSITE-ProRule" id="PRU00284"/>
    </source>
</evidence>
<dbReference type="RefSeq" id="WP_243798244.1">
    <property type="nucleotide sequence ID" value="NZ_JALHAT010000006.1"/>
</dbReference>
<dbReference type="SMART" id="SM00283">
    <property type="entry name" value="MA"/>
    <property type="match status" value="1"/>
</dbReference>
<feature type="region of interest" description="Disordered" evidence="4">
    <location>
        <begin position="606"/>
        <end position="625"/>
    </location>
</feature>
<feature type="transmembrane region" description="Helical" evidence="5">
    <location>
        <begin position="51"/>
        <end position="69"/>
    </location>
</feature>